<dbReference type="STRING" id="1300222.I532_19756"/>
<keyword evidence="2" id="KW-0342">GTP-binding</keyword>
<keyword evidence="1" id="KW-0547">Nucleotide-binding</keyword>
<dbReference type="GO" id="GO:0005525">
    <property type="term" value="F:GTP binding"/>
    <property type="evidence" value="ECO:0007669"/>
    <property type="project" value="UniProtKB-KW"/>
</dbReference>
<reference evidence="3 4" key="1">
    <citation type="submission" date="2013-03" db="EMBL/GenBank/DDBJ databases">
        <title>Assembly of a new bacterial strain Brevibacillus borstelensis AK1.</title>
        <authorList>
            <person name="Rajan I."/>
            <person name="PoliReddy D."/>
            <person name="Sugumar T."/>
            <person name="Rathinam K."/>
            <person name="Alqarawi S."/>
            <person name="Khalil A.B."/>
            <person name="Sivakumar N."/>
        </authorList>
    </citation>
    <scope>NUCLEOTIDE SEQUENCE [LARGE SCALE GENOMIC DNA]</scope>
    <source>
        <strain evidence="3 4">AK1</strain>
    </source>
</reference>
<protein>
    <submittedName>
        <fullName evidence="3">Uncharacterized protein</fullName>
    </submittedName>
</protein>
<dbReference type="InterPro" id="IPR009001">
    <property type="entry name" value="Transl_elong_EF1A/Init_IF2_C"/>
</dbReference>
<dbReference type="AlphaFoldDB" id="M8E5Y1"/>
<accession>M8E5Y1</accession>
<dbReference type="Proteomes" id="UP000012081">
    <property type="component" value="Unassembled WGS sequence"/>
</dbReference>
<organism evidence="3 4">
    <name type="scientific">Brevibacillus borstelensis AK1</name>
    <dbReference type="NCBI Taxonomy" id="1300222"/>
    <lineage>
        <taxon>Bacteria</taxon>
        <taxon>Bacillati</taxon>
        <taxon>Bacillota</taxon>
        <taxon>Bacilli</taxon>
        <taxon>Bacillales</taxon>
        <taxon>Paenibacillaceae</taxon>
        <taxon>Brevibacillus</taxon>
    </lineage>
</organism>
<proteinExistence type="predicted"/>
<sequence length="103" mass="11678">MLKVKAEIYFLTEQEGGMKNDVRNGFMPSFDVNGDLIMCRIISNEETITRGKKHIVEMEFPYGEVYSQYIVKGYEANFHVGSVVLGHGKILDVIQVTLDETTT</sequence>
<evidence type="ECO:0000256" key="2">
    <source>
        <dbReference type="ARBA" id="ARBA00023134"/>
    </source>
</evidence>
<dbReference type="RefSeq" id="WP_003390394.1">
    <property type="nucleotide sequence ID" value="NZ_APBN01000011.1"/>
</dbReference>
<keyword evidence="4" id="KW-1185">Reference proteome</keyword>
<dbReference type="SUPFAM" id="SSF50465">
    <property type="entry name" value="EF-Tu/eEF-1alpha/eIF2-gamma C-terminal domain"/>
    <property type="match status" value="1"/>
</dbReference>
<dbReference type="EMBL" id="APBN01000011">
    <property type="protein sequence ID" value="EMT50875.1"/>
    <property type="molecule type" value="Genomic_DNA"/>
</dbReference>
<name>M8E5Y1_9BACL</name>
<evidence type="ECO:0000313" key="4">
    <source>
        <dbReference type="Proteomes" id="UP000012081"/>
    </source>
</evidence>
<evidence type="ECO:0000256" key="1">
    <source>
        <dbReference type="ARBA" id="ARBA00022741"/>
    </source>
</evidence>
<dbReference type="OrthoDB" id="2645031at2"/>
<dbReference type="Gene3D" id="2.40.30.10">
    <property type="entry name" value="Translation factors"/>
    <property type="match status" value="1"/>
</dbReference>
<comment type="caution">
    <text evidence="3">The sequence shown here is derived from an EMBL/GenBank/DDBJ whole genome shotgun (WGS) entry which is preliminary data.</text>
</comment>
<gene>
    <name evidence="3" type="ORF">I532_19756</name>
</gene>
<evidence type="ECO:0000313" key="3">
    <source>
        <dbReference type="EMBL" id="EMT50875.1"/>
    </source>
</evidence>